<reference evidence="1 2" key="1">
    <citation type="journal article" date="2021" name="Elife">
        <title>Chloroplast acquisition without the gene transfer in kleptoplastic sea slugs, Plakobranchus ocellatus.</title>
        <authorList>
            <person name="Maeda T."/>
            <person name="Takahashi S."/>
            <person name="Yoshida T."/>
            <person name="Shimamura S."/>
            <person name="Takaki Y."/>
            <person name="Nagai Y."/>
            <person name="Toyoda A."/>
            <person name="Suzuki Y."/>
            <person name="Arimoto A."/>
            <person name="Ishii H."/>
            <person name="Satoh N."/>
            <person name="Nishiyama T."/>
            <person name="Hasebe M."/>
            <person name="Maruyama T."/>
            <person name="Minagawa J."/>
            <person name="Obokata J."/>
            <person name="Shigenobu S."/>
        </authorList>
    </citation>
    <scope>NUCLEOTIDE SEQUENCE [LARGE SCALE GENOMIC DNA]</scope>
</reference>
<gene>
    <name evidence="1" type="ORF">PoB_002104500</name>
</gene>
<organism evidence="1 2">
    <name type="scientific">Plakobranchus ocellatus</name>
    <dbReference type="NCBI Taxonomy" id="259542"/>
    <lineage>
        <taxon>Eukaryota</taxon>
        <taxon>Metazoa</taxon>
        <taxon>Spiralia</taxon>
        <taxon>Lophotrochozoa</taxon>
        <taxon>Mollusca</taxon>
        <taxon>Gastropoda</taxon>
        <taxon>Heterobranchia</taxon>
        <taxon>Euthyneura</taxon>
        <taxon>Panpulmonata</taxon>
        <taxon>Sacoglossa</taxon>
        <taxon>Placobranchoidea</taxon>
        <taxon>Plakobranchidae</taxon>
        <taxon>Plakobranchus</taxon>
    </lineage>
</organism>
<dbReference type="AlphaFoldDB" id="A0AAV3ZJ02"/>
<comment type="caution">
    <text evidence="1">The sequence shown here is derived from an EMBL/GenBank/DDBJ whole genome shotgun (WGS) entry which is preliminary data.</text>
</comment>
<evidence type="ECO:0000313" key="1">
    <source>
        <dbReference type="EMBL" id="GFN94539.1"/>
    </source>
</evidence>
<keyword evidence="2" id="KW-1185">Reference proteome</keyword>
<proteinExistence type="predicted"/>
<sequence length="111" mass="12682">MRTIINEAGRMAKRQIIKLDKQCEIPEIIRRSLAGPTILKEEVEAVMKNMNNEKATESKEIITENLRIETTTKPLNPIYDNGATPADLCKCFDTTAQSTRRNRMNFIQQSV</sequence>
<name>A0AAV3ZJ02_9GAST</name>
<evidence type="ECO:0000313" key="2">
    <source>
        <dbReference type="Proteomes" id="UP000735302"/>
    </source>
</evidence>
<dbReference type="EMBL" id="BLXT01002457">
    <property type="protein sequence ID" value="GFN94539.1"/>
    <property type="molecule type" value="Genomic_DNA"/>
</dbReference>
<accession>A0AAV3ZJ02</accession>
<protein>
    <submittedName>
        <fullName evidence="1">Uncharacterized protein</fullName>
    </submittedName>
</protein>
<dbReference type="Proteomes" id="UP000735302">
    <property type="component" value="Unassembled WGS sequence"/>
</dbReference>